<evidence type="ECO:0000313" key="2">
    <source>
        <dbReference type="EMBL" id="KAK9887422.1"/>
    </source>
</evidence>
<organism evidence="2 3">
    <name type="scientific">Henosepilachna vigintioctopunctata</name>
    <dbReference type="NCBI Taxonomy" id="420089"/>
    <lineage>
        <taxon>Eukaryota</taxon>
        <taxon>Metazoa</taxon>
        <taxon>Ecdysozoa</taxon>
        <taxon>Arthropoda</taxon>
        <taxon>Hexapoda</taxon>
        <taxon>Insecta</taxon>
        <taxon>Pterygota</taxon>
        <taxon>Neoptera</taxon>
        <taxon>Endopterygota</taxon>
        <taxon>Coleoptera</taxon>
        <taxon>Polyphaga</taxon>
        <taxon>Cucujiformia</taxon>
        <taxon>Coccinelloidea</taxon>
        <taxon>Coccinellidae</taxon>
        <taxon>Epilachninae</taxon>
        <taxon>Epilachnini</taxon>
        <taxon>Henosepilachna</taxon>
    </lineage>
</organism>
<reference evidence="2 3" key="1">
    <citation type="submission" date="2023-03" db="EMBL/GenBank/DDBJ databases">
        <title>Genome insight into feeding habits of ladybird beetles.</title>
        <authorList>
            <person name="Li H.-S."/>
            <person name="Huang Y.-H."/>
            <person name="Pang H."/>
        </authorList>
    </citation>
    <scope>NUCLEOTIDE SEQUENCE [LARGE SCALE GENOMIC DNA]</scope>
    <source>
        <strain evidence="2">SYSU_2023b</strain>
        <tissue evidence="2">Whole body</tissue>
    </source>
</reference>
<accession>A0AAW1V3X3</accession>
<dbReference type="EMBL" id="JARQZJ010000109">
    <property type="protein sequence ID" value="KAK9887422.1"/>
    <property type="molecule type" value="Genomic_DNA"/>
</dbReference>
<feature type="region of interest" description="Disordered" evidence="1">
    <location>
        <begin position="1"/>
        <end position="20"/>
    </location>
</feature>
<gene>
    <name evidence="2" type="ORF">WA026_022357</name>
</gene>
<sequence>MVSKGPFSIKSRPVAAPVASDGPCGVDSYCFLILKVLTSTNAILNKAYGKAATVQTAVNGFKKTSPWPFDPNVFPDYVFEPAEATNIHMQQDRIEPEEHSSQQKT</sequence>
<name>A0AAW1V3X3_9CUCU</name>
<dbReference type="Proteomes" id="UP001431783">
    <property type="component" value="Unassembled WGS sequence"/>
</dbReference>
<dbReference type="AlphaFoldDB" id="A0AAW1V3X3"/>
<evidence type="ECO:0000313" key="3">
    <source>
        <dbReference type="Proteomes" id="UP001431783"/>
    </source>
</evidence>
<keyword evidence="3" id="KW-1185">Reference proteome</keyword>
<comment type="caution">
    <text evidence="2">The sequence shown here is derived from an EMBL/GenBank/DDBJ whole genome shotgun (WGS) entry which is preliminary data.</text>
</comment>
<protein>
    <submittedName>
        <fullName evidence="2">Uncharacterized protein</fullName>
    </submittedName>
</protein>
<evidence type="ECO:0000256" key="1">
    <source>
        <dbReference type="SAM" id="MobiDB-lite"/>
    </source>
</evidence>
<proteinExistence type="predicted"/>